<dbReference type="EMBL" id="CP030750">
    <property type="protein sequence ID" value="AXA24813.1"/>
    <property type="molecule type" value="Genomic_DNA"/>
</dbReference>
<feature type="domain" description="HTH lysR-type" evidence="5">
    <location>
        <begin position="5"/>
        <end position="62"/>
    </location>
</feature>
<dbReference type="Pfam" id="PF03466">
    <property type="entry name" value="LysR_substrate"/>
    <property type="match status" value="1"/>
</dbReference>
<dbReference type="InterPro" id="IPR000847">
    <property type="entry name" value="LysR_HTH_N"/>
</dbReference>
<dbReference type="PANTHER" id="PTHR30537:SF21">
    <property type="entry name" value="HTH-TYPE TRANSCRIPTIONAL REGULATOR SINR-RELATED"/>
    <property type="match status" value="1"/>
</dbReference>
<dbReference type="AlphaFoldDB" id="A0AAD0L5R0"/>
<evidence type="ECO:0000313" key="6">
    <source>
        <dbReference type="EMBL" id="AXA24813.1"/>
    </source>
</evidence>
<dbReference type="GO" id="GO:0043565">
    <property type="term" value="F:sequence-specific DNA binding"/>
    <property type="evidence" value="ECO:0007669"/>
    <property type="project" value="TreeGrafter"/>
</dbReference>
<reference evidence="6 7" key="1">
    <citation type="submission" date="2018-06" db="EMBL/GenBank/DDBJ databases">
        <title>The genome of Pseudomonas putida NX-1, a lignin degrader.</title>
        <authorList>
            <person name="Xu Z."/>
        </authorList>
    </citation>
    <scope>NUCLEOTIDE SEQUENCE [LARGE SCALE GENOMIC DNA]</scope>
    <source>
        <strain evidence="6 7">NX-1</strain>
    </source>
</reference>
<evidence type="ECO:0000256" key="3">
    <source>
        <dbReference type="ARBA" id="ARBA00023125"/>
    </source>
</evidence>
<evidence type="ECO:0000259" key="5">
    <source>
        <dbReference type="PROSITE" id="PS50931"/>
    </source>
</evidence>
<sequence>MKKRVRMDDLQVFVTTVEAGGLSAAARQLDISPALASAALQRLEHSLGIRLLVRSTRRLRLSDDGERYLPHARQALDALVDGEMALEQARAELAGPLRLSMPSDLGRNLLLPWLTEFQAEYPRLDMRLRVSDQVADLFGEQLDASIRYGLLGDSSLVALPLAADNRRTLCAAPSYIARHGAPQTPQALAGHNCLRYVMGEQTHDRWSFEDAGATSTVLVSGDRCSDDADIVRRWAVAGLGVVYKSRLDVLEDIRAGRLVELLADHAGQAAPLHMVCAHRQSLSPAVRRLHGFLAHRLQAYLA</sequence>
<dbReference type="Proteomes" id="UP000251617">
    <property type="component" value="Chromosome"/>
</dbReference>
<accession>A0AAD0L5R0</accession>
<dbReference type="RefSeq" id="WP_112898146.1">
    <property type="nucleotide sequence ID" value="NZ_CP030750.1"/>
</dbReference>
<dbReference type="Gene3D" id="1.10.10.10">
    <property type="entry name" value="Winged helix-like DNA-binding domain superfamily/Winged helix DNA-binding domain"/>
    <property type="match status" value="1"/>
</dbReference>
<dbReference type="InterPro" id="IPR036390">
    <property type="entry name" value="WH_DNA-bd_sf"/>
</dbReference>
<evidence type="ECO:0000256" key="2">
    <source>
        <dbReference type="ARBA" id="ARBA00023015"/>
    </source>
</evidence>
<evidence type="ECO:0000313" key="7">
    <source>
        <dbReference type="Proteomes" id="UP000251617"/>
    </source>
</evidence>
<gene>
    <name evidence="6" type="ORF">C1S65_12055</name>
</gene>
<evidence type="ECO:0000256" key="4">
    <source>
        <dbReference type="ARBA" id="ARBA00023163"/>
    </source>
</evidence>
<dbReference type="InterPro" id="IPR058163">
    <property type="entry name" value="LysR-type_TF_proteobact-type"/>
</dbReference>
<dbReference type="GO" id="GO:0003700">
    <property type="term" value="F:DNA-binding transcription factor activity"/>
    <property type="evidence" value="ECO:0007669"/>
    <property type="project" value="InterPro"/>
</dbReference>
<dbReference type="InterPro" id="IPR005119">
    <property type="entry name" value="LysR_subst-bd"/>
</dbReference>
<dbReference type="PANTHER" id="PTHR30537">
    <property type="entry name" value="HTH-TYPE TRANSCRIPTIONAL REGULATOR"/>
    <property type="match status" value="1"/>
</dbReference>
<keyword evidence="2" id="KW-0805">Transcription regulation</keyword>
<organism evidence="6 7">
    <name type="scientific">Pseudomonas putida</name>
    <name type="common">Arthrobacter siderocapsulatus</name>
    <dbReference type="NCBI Taxonomy" id="303"/>
    <lineage>
        <taxon>Bacteria</taxon>
        <taxon>Pseudomonadati</taxon>
        <taxon>Pseudomonadota</taxon>
        <taxon>Gammaproteobacteria</taxon>
        <taxon>Pseudomonadales</taxon>
        <taxon>Pseudomonadaceae</taxon>
        <taxon>Pseudomonas</taxon>
    </lineage>
</organism>
<dbReference type="CDD" id="cd08422">
    <property type="entry name" value="PBP2_CrgA_like"/>
    <property type="match status" value="1"/>
</dbReference>
<name>A0AAD0L5R0_PSEPU</name>
<dbReference type="SUPFAM" id="SSF46785">
    <property type="entry name" value="Winged helix' DNA-binding domain"/>
    <property type="match status" value="1"/>
</dbReference>
<comment type="similarity">
    <text evidence="1">Belongs to the LysR transcriptional regulatory family.</text>
</comment>
<proteinExistence type="inferred from homology"/>
<dbReference type="GO" id="GO:0006351">
    <property type="term" value="P:DNA-templated transcription"/>
    <property type="evidence" value="ECO:0007669"/>
    <property type="project" value="TreeGrafter"/>
</dbReference>
<dbReference type="FunFam" id="1.10.10.10:FF:000001">
    <property type="entry name" value="LysR family transcriptional regulator"/>
    <property type="match status" value="1"/>
</dbReference>
<dbReference type="InterPro" id="IPR036388">
    <property type="entry name" value="WH-like_DNA-bd_sf"/>
</dbReference>
<dbReference type="FunFam" id="3.40.190.290:FF:000001">
    <property type="entry name" value="Transcriptional regulator, LysR family"/>
    <property type="match status" value="1"/>
</dbReference>
<keyword evidence="3" id="KW-0238">DNA-binding</keyword>
<dbReference type="Gene3D" id="3.40.190.290">
    <property type="match status" value="1"/>
</dbReference>
<evidence type="ECO:0000256" key="1">
    <source>
        <dbReference type="ARBA" id="ARBA00009437"/>
    </source>
</evidence>
<keyword evidence="4" id="KW-0804">Transcription</keyword>
<protein>
    <submittedName>
        <fullName evidence="6">LysR family transcriptional regulator</fullName>
    </submittedName>
</protein>
<dbReference type="SUPFAM" id="SSF53850">
    <property type="entry name" value="Periplasmic binding protein-like II"/>
    <property type="match status" value="1"/>
</dbReference>
<dbReference type="PROSITE" id="PS50931">
    <property type="entry name" value="HTH_LYSR"/>
    <property type="match status" value="1"/>
</dbReference>
<dbReference type="Pfam" id="PF00126">
    <property type="entry name" value="HTH_1"/>
    <property type="match status" value="1"/>
</dbReference>